<dbReference type="OrthoDB" id="408631at2759"/>
<dbReference type="PANTHER" id="PTHR23024">
    <property type="entry name" value="ARYLACETAMIDE DEACETYLASE"/>
    <property type="match status" value="1"/>
</dbReference>
<organism evidence="4 5">
    <name type="scientific">Dichanthelium oligosanthes</name>
    <dbReference type="NCBI Taxonomy" id="888268"/>
    <lineage>
        <taxon>Eukaryota</taxon>
        <taxon>Viridiplantae</taxon>
        <taxon>Streptophyta</taxon>
        <taxon>Embryophyta</taxon>
        <taxon>Tracheophyta</taxon>
        <taxon>Spermatophyta</taxon>
        <taxon>Magnoliopsida</taxon>
        <taxon>Liliopsida</taxon>
        <taxon>Poales</taxon>
        <taxon>Poaceae</taxon>
        <taxon>PACMAD clade</taxon>
        <taxon>Panicoideae</taxon>
        <taxon>Panicodae</taxon>
        <taxon>Paniceae</taxon>
        <taxon>Dichantheliinae</taxon>
        <taxon>Dichanthelium</taxon>
    </lineage>
</organism>
<dbReference type="InterPro" id="IPR033140">
    <property type="entry name" value="Lipase_GDXG_put_SER_AS"/>
</dbReference>
<dbReference type="InterPro" id="IPR013094">
    <property type="entry name" value="AB_hydrolase_3"/>
</dbReference>
<keyword evidence="5" id="KW-1185">Reference proteome</keyword>
<reference evidence="4 5" key="1">
    <citation type="submission" date="2016-09" db="EMBL/GenBank/DDBJ databases">
        <title>The draft genome of Dichanthelium oligosanthes: A C3 panicoid grass species.</title>
        <authorList>
            <person name="Studer A.J."/>
            <person name="Schnable J.C."/>
            <person name="Brutnell T.P."/>
        </authorList>
    </citation>
    <scope>NUCLEOTIDE SEQUENCE [LARGE SCALE GENOMIC DNA]</scope>
    <source>
        <strain evidence="5">cv. Kellogg 1175</strain>
        <tissue evidence="4">Leaf</tissue>
    </source>
</reference>
<dbReference type="InterPro" id="IPR050466">
    <property type="entry name" value="Carboxylest/Gibb_receptor"/>
</dbReference>
<comment type="caution">
    <text evidence="4">The sequence shown here is derived from an EMBL/GenBank/DDBJ whole genome shotgun (WGS) entry which is preliminary data.</text>
</comment>
<feature type="compositionally biased region" description="Basic and acidic residues" evidence="2">
    <location>
        <begin position="115"/>
        <end position="158"/>
    </location>
</feature>
<evidence type="ECO:0000313" key="4">
    <source>
        <dbReference type="EMBL" id="OEL37343.1"/>
    </source>
</evidence>
<dbReference type="GO" id="GO:0016787">
    <property type="term" value="F:hydrolase activity"/>
    <property type="evidence" value="ECO:0007669"/>
    <property type="project" value="InterPro"/>
</dbReference>
<evidence type="ECO:0000256" key="2">
    <source>
        <dbReference type="SAM" id="MobiDB-lite"/>
    </source>
</evidence>
<dbReference type="Pfam" id="PF07859">
    <property type="entry name" value="Abhydrolase_3"/>
    <property type="match status" value="1"/>
</dbReference>
<dbReference type="EMBL" id="LWDX02005882">
    <property type="protein sequence ID" value="OEL37343.1"/>
    <property type="molecule type" value="Genomic_DNA"/>
</dbReference>
<protein>
    <submittedName>
        <fullName evidence="4">2-hydroxyisoflavanone dehydratase</fullName>
    </submittedName>
</protein>
<name>A0A1E5WIZ2_9POAL</name>
<feature type="region of interest" description="Disordered" evidence="2">
    <location>
        <begin position="113"/>
        <end position="158"/>
    </location>
</feature>
<evidence type="ECO:0000256" key="1">
    <source>
        <dbReference type="PROSITE-ProRule" id="PRU10038"/>
    </source>
</evidence>
<dbReference type="InterPro" id="IPR029058">
    <property type="entry name" value="AB_hydrolase_fold"/>
</dbReference>
<evidence type="ECO:0000259" key="3">
    <source>
        <dbReference type="Pfam" id="PF07859"/>
    </source>
</evidence>
<sequence>MKISLRLSKYNPSQEIVMATGDKAVGHHANKTIIAISADEPTVDGKIDQVRAACRAKNVARAQRRQCATKRRAATRRNLNPAFMDVGGVLITPNNPEANIYGAMLTLNDLPSTQELDKVKDPIPSPRDNRGHRDRGRDLSPQDNRDRYLEDHDDTGDLRQKINDNRNVRSVINGLYRELKELDYQDYHDCNFDRSDNYNSFSAIISWIRNGRWPDKFKPTDIDKFNSKHDSEEWLRIFSIVVQAVGGDDNDKINYYLVIWAAAAATCARRSRTSDPQEPWLAAHGDAARVFLAGDSAGGNIAHNATLRAGKSGGVLPGGARIEGLVLLHPYFGGEVLLPSEGDGGHRHVRRLTPERVWAFLCAGRYGIDHPFINPLAMPAGDWAALACRRVLVTVAEHDYMRDRGRRYVDALRGGSTCWEGEEAVLYETDGEDHIYFLEKARTSRQQDKVEKEMAAIASFIMDPSSKARLRPCPSASVRSMGFHAKL</sequence>
<evidence type="ECO:0000313" key="5">
    <source>
        <dbReference type="Proteomes" id="UP000095767"/>
    </source>
</evidence>
<dbReference type="PANTHER" id="PTHR23024:SF396">
    <property type="entry name" value="OS08G0475000 PROTEIN"/>
    <property type="match status" value="1"/>
</dbReference>
<feature type="domain" description="Alpha/beta hydrolase fold-3" evidence="3">
    <location>
        <begin position="273"/>
        <end position="437"/>
    </location>
</feature>
<proteinExistence type="predicted"/>
<feature type="active site" evidence="1">
    <location>
        <position position="296"/>
    </location>
</feature>
<dbReference type="AlphaFoldDB" id="A0A1E5WIZ2"/>
<dbReference type="Proteomes" id="UP000095767">
    <property type="component" value="Unassembled WGS sequence"/>
</dbReference>
<gene>
    <name evidence="4" type="ORF">BAE44_0001638</name>
</gene>
<dbReference type="PROSITE" id="PS01174">
    <property type="entry name" value="LIPASE_GDXG_SER"/>
    <property type="match status" value="1"/>
</dbReference>
<dbReference type="STRING" id="888268.A0A1E5WIZ2"/>
<dbReference type="Gene3D" id="3.40.50.1820">
    <property type="entry name" value="alpha/beta hydrolase"/>
    <property type="match status" value="1"/>
</dbReference>
<dbReference type="SUPFAM" id="SSF53474">
    <property type="entry name" value="alpha/beta-Hydrolases"/>
    <property type="match status" value="1"/>
</dbReference>
<accession>A0A1E5WIZ2</accession>